<dbReference type="Gene3D" id="1.10.287.1080">
    <property type="entry name" value="MazG-like"/>
    <property type="match status" value="1"/>
</dbReference>
<accession>A0A1H6DF53</accession>
<gene>
    <name evidence="1" type="ORF">SAMN02982929_04236</name>
    <name evidence="2" type="ORF">SAMN05216506_110153</name>
</gene>
<reference evidence="3 4" key="1">
    <citation type="submission" date="2016-10" db="EMBL/GenBank/DDBJ databases">
        <authorList>
            <person name="Varghese N."/>
            <person name="Submissions S."/>
        </authorList>
    </citation>
    <scope>NUCLEOTIDE SEQUENCE [LARGE SCALE GENOMIC DNA]</scope>
    <source>
        <strain evidence="4">ATCC 20501</strain>
        <strain evidence="2 3">CGMCC 4.3529</strain>
    </source>
</reference>
<dbReference type="RefSeq" id="WP_093356171.1">
    <property type="nucleotide sequence ID" value="NZ_FNVB01000006.1"/>
</dbReference>
<dbReference type="Proteomes" id="UP000236729">
    <property type="component" value="Unassembled WGS sequence"/>
</dbReference>
<evidence type="ECO:0000313" key="4">
    <source>
        <dbReference type="Proteomes" id="UP000236729"/>
    </source>
</evidence>
<name>A0A1H6DF53_9PSEU</name>
<evidence type="ECO:0000313" key="3">
    <source>
        <dbReference type="Proteomes" id="UP000199690"/>
    </source>
</evidence>
<proteinExistence type="predicted"/>
<sequence>MHLSELTDEVEAVSERYARRLGFERDAAWFLLKLNEEVGELNQAFLMRAGQARTKGKSAEELDRDFRAEVADVVCQALLLARFHGIDLEAAIADKWLARNPDPSARRGGA</sequence>
<dbReference type="CDD" id="cd11538">
    <property type="entry name" value="NTP-PPase_u1"/>
    <property type="match status" value="1"/>
</dbReference>
<dbReference type="SUPFAM" id="SSF101386">
    <property type="entry name" value="all-alpha NTP pyrophosphatases"/>
    <property type="match status" value="1"/>
</dbReference>
<reference evidence="1" key="2">
    <citation type="submission" date="2016-10" db="EMBL/GenBank/DDBJ databases">
        <authorList>
            <person name="de Groot N.N."/>
        </authorList>
    </citation>
    <scope>NUCLEOTIDE SEQUENCE [LARGE SCALE GENOMIC DNA]</scope>
    <source>
        <strain evidence="1">ATCC 20501</strain>
    </source>
</reference>
<dbReference type="Proteomes" id="UP000199690">
    <property type="component" value="Unassembled WGS sequence"/>
</dbReference>
<evidence type="ECO:0000313" key="2">
    <source>
        <dbReference type="EMBL" id="SFE30115.1"/>
    </source>
</evidence>
<dbReference type="EMBL" id="FNVB01000006">
    <property type="protein sequence ID" value="SEG83315.1"/>
    <property type="molecule type" value="Genomic_DNA"/>
</dbReference>
<accession>A0A1I1ZEK3</accession>
<dbReference type="AlphaFoldDB" id="A0A1H6DF53"/>
<keyword evidence="3" id="KW-1185">Reference proteome</keyword>
<dbReference type="EMBL" id="FOME01000010">
    <property type="protein sequence ID" value="SFE30115.1"/>
    <property type="molecule type" value="Genomic_DNA"/>
</dbReference>
<organism evidence="1 4">
    <name type="scientific">Saccharopolyspora kobensis</name>
    <dbReference type="NCBI Taxonomy" id="146035"/>
    <lineage>
        <taxon>Bacteria</taxon>
        <taxon>Bacillati</taxon>
        <taxon>Actinomycetota</taxon>
        <taxon>Actinomycetes</taxon>
        <taxon>Pseudonocardiales</taxon>
        <taxon>Pseudonocardiaceae</taxon>
        <taxon>Saccharopolyspora</taxon>
    </lineage>
</organism>
<evidence type="ECO:0000313" key="1">
    <source>
        <dbReference type="EMBL" id="SEG83315.1"/>
    </source>
</evidence>
<dbReference type="SMR" id="A0A1H6DF53"/>
<protein>
    <submittedName>
        <fullName evidence="1">NTP pyrophosphatase, house-cleaning of non-canonical NTPs</fullName>
    </submittedName>
</protein>